<accession>A0ABU0CTV2</accession>
<evidence type="ECO:0000259" key="1">
    <source>
        <dbReference type="Pfam" id="PF03453"/>
    </source>
</evidence>
<keyword evidence="3" id="KW-1185">Reference proteome</keyword>
<gene>
    <name evidence="2" type="ORF">J2S00_001726</name>
</gene>
<sequence length="61" mass="6616">MNQNRVPLDVSAAINRIMARVELGETEVVPLAEANGRYLAEDLIADHPVPSFNLDRGQTAG</sequence>
<feature type="domain" description="MoeA N-terminal and linker" evidence="1">
    <location>
        <begin position="9"/>
        <end position="53"/>
    </location>
</feature>
<dbReference type="InterPro" id="IPR005110">
    <property type="entry name" value="MoeA_linker/N"/>
</dbReference>
<dbReference type="InterPro" id="IPR036135">
    <property type="entry name" value="MoeA_linker/N_sf"/>
</dbReference>
<name>A0ABU0CTV2_9BACI</name>
<dbReference type="Pfam" id="PF03453">
    <property type="entry name" value="MoeA_N"/>
    <property type="match status" value="1"/>
</dbReference>
<evidence type="ECO:0000313" key="3">
    <source>
        <dbReference type="Proteomes" id="UP001232445"/>
    </source>
</evidence>
<dbReference type="SUPFAM" id="SSF63882">
    <property type="entry name" value="MoeA N-terminal region -like"/>
    <property type="match status" value="1"/>
</dbReference>
<protein>
    <submittedName>
        <fullName evidence="2">Molybdopterin biosynthesis enzyme</fullName>
    </submittedName>
</protein>
<reference evidence="2 3" key="1">
    <citation type="submission" date="2023-07" db="EMBL/GenBank/DDBJ databases">
        <title>Genomic Encyclopedia of Type Strains, Phase IV (KMG-IV): sequencing the most valuable type-strain genomes for metagenomic binning, comparative biology and taxonomic classification.</title>
        <authorList>
            <person name="Goeker M."/>
        </authorList>
    </citation>
    <scope>NUCLEOTIDE SEQUENCE [LARGE SCALE GENOMIC DNA]</scope>
    <source>
        <strain evidence="2 3">DSM 17740</strain>
    </source>
</reference>
<proteinExistence type="predicted"/>
<organism evidence="2 3">
    <name type="scientific">Caldalkalibacillus uzonensis</name>
    <dbReference type="NCBI Taxonomy" id="353224"/>
    <lineage>
        <taxon>Bacteria</taxon>
        <taxon>Bacillati</taxon>
        <taxon>Bacillota</taxon>
        <taxon>Bacilli</taxon>
        <taxon>Bacillales</taxon>
        <taxon>Bacillaceae</taxon>
        <taxon>Caldalkalibacillus</taxon>
    </lineage>
</organism>
<dbReference type="RefSeq" id="WP_307338113.1">
    <property type="nucleotide sequence ID" value="NZ_JAUSUQ010000005.1"/>
</dbReference>
<dbReference type="EMBL" id="JAUSUQ010000005">
    <property type="protein sequence ID" value="MDQ0338940.1"/>
    <property type="molecule type" value="Genomic_DNA"/>
</dbReference>
<evidence type="ECO:0000313" key="2">
    <source>
        <dbReference type="EMBL" id="MDQ0338940.1"/>
    </source>
</evidence>
<dbReference type="Proteomes" id="UP001232445">
    <property type="component" value="Unassembled WGS sequence"/>
</dbReference>
<comment type="caution">
    <text evidence="2">The sequence shown here is derived from an EMBL/GenBank/DDBJ whole genome shotgun (WGS) entry which is preliminary data.</text>
</comment>
<dbReference type="Gene3D" id="3.90.105.10">
    <property type="entry name" value="Molybdopterin biosynthesis moea protein, domain 2"/>
    <property type="match status" value="1"/>
</dbReference>